<keyword evidence="2" id="KW-0472">Membrane</keyword>
<reference evidence="3 4" key="1">
    <citation type="submission" date="2021-06" db="EMBL/GenBank/DDBJ databases">
        <authorList>
            <person name="Kallberg Y."/>
            <person name="Tangrot J."/>
            <person name="Rosling A."/>
        </authorList>
    </citation>
    <scope>NUCLEOTIDE SEQUENCE [LARGE SCALE GENOMIC DNA]</scope>
    <source>
        <strain evidence="3 4">120-4 pot B 10/14</strain>
    </source>
</reference>
<evidence type="ECO:0000256" key="2">
    <source>
        <dbReference type="SAM" id="Phobius"/>
    </source>
</evidence>
<feature type="region of interest" description="Disordered" evidence="1">
    <location>
        <begin position="130"/>
        <end position="159"/>
    </location>
</feature>
<keyword evidence="2" id="KW-0812">Transmembrane</keyword>
<gene>
    <name evidence="3" type="ORF">GMARGA_LOCUS11488</name>
</gene>
<evidence type="ECO:0000256" key="1">
    <source>
        <dbReference type="SAM" id="MobiDB-lite"/>
    </source>
</evidence>
<dbReference type="EMBL" id="CAJVQB010006734">
    <property type="protein sequence ID" value="CAG8690605.1"/>
    <property type="molecule type" value="Genomic_DNA"/>
</dbReference>
<comment type="caution">
    <text evidence="3">The sequence shown here is derived from an EMBL/GenBank/DDBJ whole genome shotgun (WGS) entry which is preliminary data.</text>
</comment>
<name>A0ABN7UXY8_GIGMA</name>
<feature type="compositionally biased region" description="Basic and acidic residues" evidence="1">
    <location>
        <begin position="130"/>
        <end position="139"/>
    </location>
</feature>
<sequence>MSTTSLEIRTNQNQLSRSSPISPVLSDMSRVRQGVLIDTACIIIALLSLTLFITLAGLTGYYADIEDYDTANQFFTSQNLTWLVWGSFYMIIMLYLWIRFIGVAWDNMSDLDRSHTIKRACAPLSSTKSMIKDTDRDNNSDQNNQSNDRNHEEETTDNDIISEYDEKLNDEDLINFIKPNYQNLFGNSIVTKYDDQFIPSPYPSNFKDNDNNSIIGTSSVPFINTNITITNDPLKNIPQHFRRQSDSSIIKQQKRSHSSSPIFLRNLNDSPKYSDETFHQELVIENPLSPTSTIATTIFDRRRSKFTSTTTSSDSITLSNSGGEVNIGRNNINRFNEGFASLPTTPTVGNVGNVNGNQQNNNLHNTSVRNQQLKEWLLKKPSPAIPRPQRLDSYRETYCIKDRILKDLRVFTELELKTDFI</sequence>
<feature type="non-terminal residue" evidence="3">
    <location>
        <position position="421"/>
    </location>
</feature>
<dbReference type="Proteomes" id="UP000789901">
    <property type="component" value="Unassembled WGS sequence"/>
</dbReference>
<protein>
    <submittedName>
        <fullName evidence="3">17552_t:CDS:1</fullName>
    </submittedName>
</protein>
<evidence type="ECO:0000313" key="3">
    <source>
        <dbReference type="EMBL" id="CAG8690605.1"/>
    </source>
</evidence>
<accession>A0ABN7UXY8</accession>
<feature type="transmembrane region" description="Helical" evidence="2">
    <location>
        <begin position="35"/>
        <end position="62"/>
    </location>
</feature>
<keyword evidence="4" id="KW-1185">Reference proteome</keyword>
<evidence type="ECO:0000313" key="4">
    <source>
        <dbReference type="Proteomes" id="UP000789901"/>
    </source>
</evidence>
<proteinExistence type="predicted"/>
<organism evidence="3 4">
    <name type="scientific">Gigaspora margarita</name>
    <dbReference type="NCBI Taxonomy" id="4874"/>
    <lineage>
        <taxon>Eukaryota</taxon>
        <taxon>Fungi</taxon>
        <taxon>Fungi incertae sedis</taxon>
        <taxon>Mucoromycota</taxon>
        <taxon>Glomeromycotina</taxon>
        <taxon>Glomeromycetes</taxon>
        <taxon>Diversisporales</taxon>
        <taxon>Gigasporaceae</taxon>
        <taxon>Gigaspora</taxon>
    </lineage>
</organism>
<keyword evidence="2" id="KW-1133">Transmembrane helix</keyword>
<feature type="transmembrane region" description="Helical" evidence="2">
    <location>
        <begin position="82"/>
        <end position="105"/>
    </location>
</feature>